<name>A0A318EM70_9FIRM</name>
<gene>
    <name evidence="1" type="ORF">C8E03_11946</name>
</gene>
<reference evidence="1 2" key="1">
    <citation type="submission" date="2018-05" db="EMBL/GenBank/DDBJ databases">
        <title>Genomic Encyclopedia of Type Strains, Phase IV (KMG-IV): sequencing the most valuable type-strain genomes for metagenomic binning, comparative biology and taxonomic classification.</title>
        <authorList>
            <person name="Goeker M."/>
        </authorList>
    </citation>
    <scope>NUCLEOTIDE SEQUENCE [LARGE SCALE GENOMIC DNA]</scope>
    <source>
        <strain evidence="1 2">DSM 28816</strain>
    </source>
</reference>
<sequence>MEITINIQGLEVIASAINNMAEALKTSKVQTVSNLAPIPVMQKAMEQDVSANQNMTVQQSSQPAIQAQIPTQQPINTYTQTQPTSATNQQTTIQTATTSYTLDNLSAAAMTLLDTGRQPDLLNLLAQFGVESLPALPQEQYGAFATALRGLGAQI</sequence>
<evidence type="ECO:0000313" key="2">
    <source>
        <dbReference type="Proteomes" id="UP000247523"/>
    </source>
</evidence>
<evidence type="ECO:0000313" key="1">
    <source>
        <dbReference type="EMBL" id="PXV85122.1"/>
    </source>
</evidence>
<proteinExistence type="predicted"/>
<dbReference type="AlphaFoldDB" id="A0A318EM70"/>
<protein>
    <submittedName>
        <fullName evidence="1">Uncharacterized protein</fullName>
    </submittedName>
</protein>
<comment type="caution">
    <text evidence="1">The sequence shown here is derived from an EMBL/GenBank/DDBJ whole genome shotgun (WGS) entry which is preliminary data.</text>
</comment>
<dbReference type="EMBL" id="QICS01000019">
    <property type="protein sequence ID" value="PXV85122.1"/>
    <property type="molecule type" value="Genomic_DNA"/>
</dbReference>
<organism evidence="1 2">
    <name type="scientific">Lachnotalea glycerini</name>
    <dbReference type="NCBI Taxonomy" id="1763509"/>
    <lineage>
        <taxon>Bacteria</taxon>
        <taxon>Bacillati</taxon>
        <taxon>Bacillota</taxon>
        <taxon>Clostridia</taxon>
        <taxon>Lachnospirales</taxon>
        <taxon>Lachnospiraceae</taxon>
        <taxon>Lachnotalea</taxon>
    </lineage>
</organism>
<dbReference type="Proteomes" id="UP000247523">
    <property type="component" value="Unassembled WGS sequence"/>
</dbReference>
<accession>A0A318EM70</accession>
<dbReference type="RefSeq" id="WP_242993669.1">
    <property type="nucleotide sequence ID" value="NZ_QICS01000019.1"/>
</dbReference>